<feature type="non-terminal residue" evidence="3">
    <location>
        <position position="1"/>
    </location>
</feature>
<accession>A0A941GY74</accession>
<evidence type="ECO:0000313" key="3">
    <source>
        <dbReference type="EMBL" id="MBR8828248.1"/>
    </source>
</evidence>
<gene>
    <name evidence="3" type="ORF">DSM107014_10190</name>
</gene>
<dbReference type="Pfam" id="PF14261">
    <property type="entry name" value="DUF4351"/>
    <property type="match status" value="1"/>
</dbReference>
<dbReference type="EMBL" id="JADQBC010000061">
    <property type="protein sequence ID" value="MBR8828248.1"/>
    <property type="molecule type" value="Genomic_DNA"/>
</dbReference>
<protein>
    <submittedName>
        <fullName evidence="3">DUF4351 domain-containing protein</fullName>
    </submittedName>
</protein>
<dbReference type="AlphaFoldDB" id="A0A941GY74"/>
<feature type="region of interest" description="Disordered" evidence="1">
    <location>
        <begin position="66"/>
        <end position="87"/>
    </location>
</feature>
<evidence type="ECO:0000256" key="1">
    <source>
        <dbReference type="SAM" id="MobiDB-lite"/>
    </source>
</evidence>
<evidence type="ECO:0000259" key="2">
    <source>
        <dbReference type="Pfam" id="PF14261"/>
    </source>
</evidence>
<name>A0A941GY74_9CHRO</name>
<proteinExistence type="predicted"/>
<feature type="domain" description="DUF4351" evidence="2">
    <location>
        <begin position="84"/>
        <end position="141"/>
    </location>
</feature>
<organism evidence="3 4">
    <name type="scientific">Gomphosphaeria aponina SAG 52.96 = DSM 107014</name>
    <dbReference type="NCBI Taxonomy" id="1521640"/>
    <lineage>
        <taxon>Bacteria</taxon>
        <taxon>Bacillati</taxon>
        <taxon>Cyanobacteriota</taxon>
        <taxon>Cyanophyceae</taxon>
        <taxon>Oscillatoriophycideae</taxon>
        <taxon>Chroococcales</taxon>
        <taxon>Gomphosphaeriaceae</taxon>
        <taxon>Gomphosphaeria</taxon>
    </lineage>
</organism>
<dbReference type="PANTHER" id="PTHR35586">
    <property type="entry name" value="SLL1691 PROTEIN"/>
    <property type="match status" value="1"/>
</dbReference>
<sequence>LKNTSDLEIVPDSISEVSEIRQALNIAERANLQPEELDEVQNRELFIESYEGAIVRAKEEAREEARKEALKEGEQKGLEQGLKKGEQKGQAQLILRLLSRRFGTIAPELSSSIESLSSEQLSFLGEAIFELDSLEKLAEFLPNN</sequence>
<dbReference type="PANTHER" id="PTHR35586:SF1">
    <property type="entry name" value="SLL1691 PROTEIN"/>
    <property type="match status" value="1"/>
</dbReference>
<reference evidence="3" key="1">
    <citation type="submission" date="2021-02" db="EMBL/GenBank/DDBJ databases">
        <title>Metagenome analyses of Stigonema ocellatum DSM 106950, Chlorogloea purpurea SAG 13.99 and Gomphosphaeria aponina DSM 107014.</title>
        <authorList>
            <person name="Marter P."/>
            <person name="Huang S."/>
        </authorList>
    </citation>
    <scope>NUCLEOTIDE SEQUENCE</scope>
    <source>
        <strain evidence="3">JP213</strain>
    </source>
</reference>
<comment type="caution">
    <text evidence="3">The sequence shown here is derived from an EMBL/GenBank/DDBJ whole genome shotgun (WGS) entry which is preliminary data.</text>
</comment>
<evidence type="ECO:0000313" key="4">
    <source>
        <dbReference type="Proteomes" id="UP000767446"/>
    </source>
</evidence>
<dbReference type="Proteomes" id="UP000767446">
    <property type="component" value="Unassembled WGS sequence"/>
</dbReference>
<dbReference type="InterPro" id="IPR025587">
    <property type="entry name" value="DUF4351"/>
</dbReference>